<evidence type="ECO:0000259" key="1">
    <source>
        <dbReference type="Pfam" id="PF21788"/>
    </source>
</evidence>
<proteinExistence type="predicted"/>
<evidence type="ECO:0000313" key="3">
    <source>
        <dbReference type="Proteomes" id="UP001168821"/>
    </source>
</evidence>
<accession>A0AA38HMK5</accession>
<gene>
    <name evidence="2" type="ORF">Zmor_004081</name>
</gene>
<name>A0AA38HMK5_9CUCU</name>
<keyword evidence="3" id="KW-1185">Reference proteome</keyword>
<feature type="domain" description="Transposable element P transposase-like GTP-binding insertion" evidence="1">
    <location>
        <begin position="75"/>
        <end position="190"/>
    </location>
</feature>
<organism evidence="2 3">
    <name type="scientific">Zophobas morio</name>
    <dbReference type="NCBI Taxonomy" id="2755281"/>
    <lineage>
        <taxon>Eukaryota</taxon>
        <taxon>Metazoa</taxon>
        <taxon>Ecdysozoa</taxon>
        <taxon>Arthropoda</taxon>
        <taxon>Hexapoda</taxon>
        <taxon>Insecta</taxon>
        <taxon>Pterygota</taxon>
        <taxon>Neoptera</taxon>
        <taxon>Endopterygota</taxon>
        <taxon>Coleoptera</taxon>
        <taxon>Polyphaga</taxon>
        <taxon>Cucujiformia</taxon>
        <taxon>Tenebrionidae</taxon>
        <taxon>Zophobas</taxon>
    </lineage>
</organism>
<dbReference type="Pfam" id="PF21788">
    <property type="entry name" value="TNP-like_GBD"/>
    <property type="match status" value="1"/>
</dbReference>
<dbReference type="AlphaFoldDB" id="A0AA38HMK5"/>
<reference evidence="2" key="1">
    <citation type="journal article" date="2023" name="G3 (Bethesda)">
        <title>Whole genome assemblies of Zophobas morio and Tenebrio molitor.</title>
        <authorList>
            <person name="Kaur S."/>
            <person name="Stinson S.A."/>
            <person name="diCenzo G.C."/>
        </authorList>
    </citation>
    <scope>NUCLEOTIDE SEQUENCE</scope>
    <source>
        <strain evidence="2">QUZm001</strain>
    </source>
</reference>
<dbReference type="EMBL" id="JALNTZ010000012">
    <property type="protein sequence ID" value="KAJ3639212.1"/>
    <property type="molecule type" value="Genomic_DNA"/>
</dbReference>
<comment type="caution">
    <text evidence="2">The sequence shown here is derived from an EMBL/GenBank/DDBJ whole genome shotgun (WGS) entry which is preliminary data.</text>
</comment>
<dbReference type="InterPro" id="IPR048366">
    <property type="entry name" value="TNP-like_GBD"/>
</dbReference>
<sequence>MKNIEIAKNLKIIIRLLQEIGLKVAATVCDQYNKASIQSLVRESKEERQKNGYSHETFTFYVNDEEIFPFFDFPHLLKGLRNNMLNYDVKFRWKNEEEIAMWDHIEQLYDLDCSVDADFRMLPKLTDAHIKRDQIKKMKVKNAAQVFSHKVQSSMRALVHHGRDVLPKAAIGTANFILFVDKLFDSVNGSCIEPKDGKILRRATTAKTEHMLFWDEAIKVLQSIKFFGRKKEFVPPTVTNWILSLRNLKLLCLHQSAKLAL</sequence>
<protein>
    <recommendedName>
        <fullName evidence="1">Transposable element P transposase-like GTP-binding insertion domain-containing protein</fullName>
    </recommendedName>
</protein>
<dbReference type="Proteomes" id="UP001168821">
    <property type="component" value="Unassembled WGS sequence"/>
</dbReference>
<evidence type="ECO:0000313" key="2">
    <source>
        <dbReference type="EMBL" id="KAJ3639212.1"/>
    </source>
</evidence>